<dbReference type="GO" id="GO:0009295">
    <property type="term" value="C:nucleoid"/>
    <property type="evidence" value="ECO:0007669"/>
    <property type="project" value="TreeGrafter"/>
</dbReference>
<dbReference type="PROSITE" id="PS50935">
    <property type="entry name" value="SSB"/>
    <property type="match status" value="1"/>
</dbReference>
<gene>
    <name evidence="5" type="ORF">MMIC_P0415</name>
</gene>
<evidence type="ECO:0000313" key="6">
    <source>
        <dbReference type="Proteomes" id="UP000231632"/>
    </source>
</evidence>
<evidence type="ECO:0000256" key="1">
    <source>
        <dbReference type="ARBA" id="ARBA00023125"/>
    </source>
</evidence>
<evidence type="ECO:0000313" key="5">
    <source>
        <dbReference type="EMBL" id="GAV19481.1"/>
    </source>
</evidence>
<keyword evidence="6" id="KW-1185">Reference proteome</keyword>
<dbReference type="Pfam" id="PF00436">
    <property type="entry name" value="SSB"/>
    <property type="match status" value="1"/>
</dbReference>
<dbReference type="OrthoDB" id="5293989at2"/>
<dbReference type="InterPro" id="IPR012340">
    <property type="entry name" value="NA-bd_OB-fold"/>
</dbReference>
<dbReference type="Gene3D" id="2.40.50.140">
    <property type="entry name" value="Nucleic acid-binding proteins"/>
    <property type="match status" value="1"/>
</dbReference>
<comment type="caution">
    <text evidence="2">Lacks conserved residue(s) required for the propagation of feature annotation.</text>
</comment>
<dbReference type="GO" id="GO:0006260">
    <property type="term" value="P:DNA replication"/>
    <property type="evidence" value="ECO:0007669"/>
    <property type="project" value="UniProtKB-UniRule"/>
</dbReference>
<comment type="subunit">
    <text evidence="2">Homotetramer.</text>
</comment>
<accession>A0A1L8CKQ4</accession>
<keyword evidence="2" id="KW-0233">DNA recombination</keyword>
<comment type="function">
    <text evidence="2">Plays an important role in DNA replication, recombination and repair. Binds to ssDNA and to an array of partner proteins to recruit them to their sites of action during DNA metabolism.</text>
</comment>
<evidence type="ECO:0000256" key="2">
    <source>
        <dbReference type="HAMAP-Rule" id="MF_00984"/>
    </source>
</evidence>
<dbReference type="InterPro" id="IPR011344">
    <property type="entry name" value="ssDNA-bd"/>
</dbReference>
<feature type="short sequence motif" description="Important for interaction with partner proteins" evidence="2">
    <location>
        <begin position="158"/>
        <end position="163"/>
    </location>
</feature>
<dbReference type="AlphaFoldDB" id="A0A1L8CKQ4"/>
<keyword evidence="2" id="KW-0227">DNA damage</keyword>
<name>A0A1L8CKQ4_9PROT</name>
<dbReference type="PANTHER" id="PTHR10302">
    <property type="entry name" value="SINGLE-STRANDED DNA-BINDING PROTEIN"/>
    <property type="match status" value="1"/>
</dbReference>
<dbReference type="CDD" id="cd04496">
    <property type="entry name" value="SSB_OBF"/>
    <property type="match status" value="1"/>
</dbReference>
<protein>
    <recommendedName>
        <fullName evidence="2 3">Single-stranded DNA-binding protein</fullName>
        <shortName evidence="2">SSB</shortName>
    </recommendedName>
</protein>
<feature type="region of interest" description="Disordered" evidence="4">
    <location>
        <begin position="101"/>
        <end position="163"/>
    </location>
</feature>
<evidence type="ECO:0000256" key="3">
    <source>
        <dbReference type="RuleBase" id="RU000524"/>
    </source>
</evidence>
<organism evidence="5 6">
    <name type="scientific">Mariprofundus micogutta</name>
    <dbReference type="NCBI Taxonomy" id="1921010"/>
    <lineage>
        <taxon>Bacteria</taxon>
        <taxon>Pseudomonadati</taxon>
        <taxon>Pseudomonadota</taxon>
        <taxon>Candidatius Mariprofundia</taxon>
        <taxon>Mariprofundales</taxon>
        <taxon>Mariprofundaceae</taxon>
        <taxon>Mariprofundus</taxon>
    </lineage>
</organism>
<reference evidence="5 6" key="1">
    <citation type="journal article" date="2017" name="Arch. Microbiol.">
        <title>Mariprofundus micogutta sp. nov., a novel iron-oxidizing zetaproteobacterium isolated from a deep-sea hydrothermal field at the Bayonnaise knoll of the Izu-Ogasawara arc, and a description of Mariprofundales ord. nov. and Zetaproteobacteria classis nov.</title>
        <authorList>
            <person name="Makita H."/>
            <person name="Tanaka E."/>
            <person name="Mitsunobu S."/>
            <person name="Miyazaki M."/>
            <person name="Nunoura T."/>
            <person name="Uematsu K."/>
            <person name="Takaki Y."/>
            <person name="Nishi S."/>
            <person name="Shimamura S."/>
            <person name="Takai K."/>
        </authorList>
    </citation>
    <scope>NUCLEOTIDE SEQUENCE [LARGE SCALE GENOMIC DNA]</scope>
    <source>
        <strain evidence="5 6">ET2</strain>
    </source>
</reference>
<dbReference type="Proteomes" id="UP000231632">
    <property type="component" value="Unassembled WGS sequence"/>
</dbReference>
<dbReference type="RefSeq" id="WP_072658659.1">
    <property type="nucleotide sequence ID" value="NZ_BDFD01000002.1"/>
</dbReference>
<proteinExistence type="inferred from homology"/>
<dbReference type="EMBL" id="BDFD01000002">
    <property type="protein sequence ID" value="GAV19481.1"/>
    <property type="molecule type" value="Genomic_DNA"/>
</dbReference>
<keyword evidence="2" id="KW-0234">DNA repair</keyword>
<keyword evidence="1 2" id="KW-0238">DNA-binding</keyword>
<feature type="compositionally biased region" description="Gly residues" evidence="4">
    <location>
        <begin position="105"/>
        <end position="137"/>
    </location>
</feature>
<dbReference type="GO" id="GO:0006310">
    <property type="term" value="P:DNA recombination"/>
    <property type="evidence" value="ECO:0007669"/>
    <property type="project" value="UniProtKB-UniRule"/>
</dbReference>
<sequence length="163" mass="17549">MLNKVMLIGNLGADPETRFTQDGTCVCNLRLATTEKFKSRDGQQQERTEWHRVVLWGRLGEIANQYLSKGARVYIEGKIETRKWTNKDGQDQYTTEIRANEMKMLGGGAGGGARSGGGQPQSANQGGGFPTHGGGGAAASKSNDPFANSPDFGDVPIDDDIPF</sequence>
<dbReference type="InterPro" id="IPR000424">
    <property type="entry name" value="Primosome_PriB/ssb"/>
</dbReference>
<dbReference type="PANTHER" id="PTHR10302:SF27">
    <property type="entry name" value="SINGLE-STRANDED DNA-BINDING PROTEIN"/>
    <property type="match status" value="1"/>
</dbReference>
<dbReference type="STRING" id="1921010.MMIC_P0415"/>
<comment type="caution">
    <text evidence="5">The sequence shown here is derived from an EMBL/GenBank/DDBJ whole genome shotgun (WGS) entry which is preliminary data.</text>
</comment>
<evidence type="ECO:0000256" key="4">
    <source>
        <dbReference type="SAM" id="MobiDB-lite"/>
    </source>
</evidence>
<dbReference type="GO" id="GO:0006281">
    <property type="term" value="P:DNA repair"/>
    <property type="evidence" value="ECO:0007669"/>
    <property type="project" value="UniProtKB-UniRule"/>
</dbReference>
<keyword evidence="2" id="KW-0235">DNA replication</keyword>
<dbReference type="SUPFAM" id="SSF50249">
    <property type="entry name" value="Nucleic acid-binding proteins"/>
    <property type="match status" value="1"/>
</dbReference>
<dbReference type="HAMAP" id="MF_00984">
    <property type="entry name" value="SSB"/>
    <property type="match status" value="1"/>
</dbReference>
<dbReference type="GO" id="GO:0003697">
    <property type="term" value="F:single-stranded DNA binding"/>
    <property type="evidence" value="ECO:0007669"/>
    <property type="project" value="UniProtKB-UniRule"/>
</dbReference>
<dbReference type="NCBIfam" id="TIGR00621">
    <property type="entry name" value="ssb"/>
    <property type="match status" value="1"/>
</dbReference>